<dbReference type="AlphaFoldDB" id="A0AAW8DLC9"/>
<dbReference type="Gene3D" id="1.10.4160.10">
    <property type="entry name" value="Hydantoin permease"/>
    <property type="match status" value="1"/>
</dbReference>
<gene>
    <name evidence="10" type="ORF">J2S90_004133</name>
    <name evidence="11" type="ORF">J2S93_004160</name>
</gene>
<comment type="similarity">
    <text evidence="2 7">Belongs to the purine-cytosine permease (2.A.39) family.</text>
</comment>
<evidence type="ECO:0000256" key="9">
    <source>
        <dbReference type="SAM" id="Phobius"/>
    </source>
</evidence>
<accession>A0AAW8DLC9</accession>
<feature type="transmembrane region" description="Helical" evidence="9">
    <location>
        <begin position="165"/>
        <end position="183"/>
    </location>
</feature>
<feature type="transmembrane region" description="Helical" evidence="9">
    <location>
        <begin position="61"/>
        <end position="81"/>
    </location>
</feature>
<keyword evidence="12" id="KW-1185">Reference proteome</keyword>
<proteinExistence type="inferred from homology"/>
<evidence type="ECO:0000256" key="6">
    <source>
        <dbReference type="ARBA" id="ARBA00023136"/>
    </source>
</evidence>
<feature type="transmembrane region" description="Helical" evidence="9">
    <location>
        <begin position="101"/>
        <end position="122"/>
    </location>
</feature>
<evidence type="ECO:0000256" key="1">
    <source>
        <dbReference type="ARBA" id="ARBA00004141"/>
    </source>
</evidence>
<dbReference type="GO" id="GO:0022857">
    <property type="term" value="F:transmembrane transporter activity"/>
    <property type="evidence" value="ECO:0007669"/>
    <property type="project" value="InterPro"/>
</dbReference>
<keyword evidence="3 7" id="KW-0813">Transport</keyword>
<dbReference type="CDD" id="cd11484">
    <property type="entry name" value="SLC-NCS1sbd_CobB-like"/>
    <property type="match status" value="1"/>
</dbReference>
<feature type="transmembrane region" description="Helical" evidence="9">
    <location>
        <begin position="363"/>
        <end position="385"/>
    </location>
</feature>
<feature type="transmembrane region" description="Helical" evidence="9">
    <location>
        <begin position="410"/>
        <end position="430"/>
    </location>
</feature>
<dbReference type="GO" id="GO:0005886">
    <property type="term" value="C:plasma membrane"/>
    <property type="evidence" value="ECO:0007669"/>
    <property type="project" value="TreeGrafter"/>
</dbReference>
<feature type="region of interest" description="Disordered" evidence="8">
    <location>
        <begin position="1"/>
        <end position="29"/>
    </location>
</feature>
<evidence type="ECO:0000313" key="10">
    <source>
        <dbReference type="EMBL" id="MDP9907142.1"/>
    </source>
</evidence>
<dbReference type="EMBL" id="JAUSRG010000018">
    <property type="protein sequence ID" value="MDP9907142.1"/>
    <property type="molecule type" value="Genomic_DNA"/>
</dbReference>
<feature type="transmembrane region" description="Helical" evidence="9">
    <location>
        <begin position="134"/>
        <end position="158"/>
    </location>
</feature>
<evidence type="ECO:0000256" key="2">
    <source>
        <dbReference type="ARBA" id="ARBA00008974"/>
    </source>
</evidence>
<comment type="caution">
    <text evidence="10">The sequence shown here is derived from an EMBL/GenBank/DDBJ whole genome shotgun (WGS) entry which is preliminary data.</text>
</comment>
<dbReference type="PANTHER" id="PTHR31806:SF1">
    <property type="entry name" value="PURINE-CYTOSINE PERMEASE FCY2-RELATED"/>
    <property type="match status" value="1"/>
</dbReference>
<evidence type="ECO:0000256" key="5">
    <source>
        <dbReference type="ARBA" id="ARBA00022989"/>
    </source>
</evidence>
<evidence type="ECO:0000256" key="3">
    <source>
        <dbReference type="ARBA" id="ARBA00022448"/>
    </source>
</evidence>
<feature type="transmembrane region" description="Helical" evidence="9">
    <location>
        <begin position="243"/>
        <end position="265"/>
    </location>
</feature>
<dbReference type="Proteomes" id="UP001242995">
    <property type="component" value="Unassembled WGS sequence"/>
</dbReference>
<feature type="region of interest" description="Disordered" evidence="8">
    <location>
        <begin position="470"/>
        <end position="498"/>
    </location>
</feature>
<feature type="transmembrane region" description="Helical" evidence="9">
    <location>
        <begin position="35"/>
        <end position="55"/>
    </location>
</feature>
<sequence>MQATGKAGTGGPRVERRSIDFVPENERHGSPGQQFTLWFGANMQITAIVDGALAVLFGADALWAIIGLLIGNLLGGAVMALHAAQGPKLGLPQMISSRAQFGIFGAVIPLVLVVVMYLGFAATGTVLSGQAVSLILHTGTPAVGMIVFGVLTIVVATLGYKYIHMLGRIATVVGILGFTYLGIRLLTSQDVGALLGAGSFEFPTFLLAISLGAGWQLTYGPYVADYSRYLPSKTPARKTFMSAYFGTVIGSQWSMTLGALFAALALPKGARFLDGQVAFLGNLSGGGLIAVVIYLVIVTGKLTVNTLNAYGGYMTMLTSVTAFTRKSAVASWTRFAYVIGFIGLSVLIAVLASPDFIANFKNFVLLLLMVFIPWSSINLVDYYLVSKEKVDIPALYDLNGRYGRWNKTALLSYAIGIVVQIPFLAQTLYTGPMTELLGGADISWLVGLVVTAIVFYPLAKRNSNAPAEMVYPTEPDPAESDSGAIAPLAGSASNTAAV</sequence>
<feature type="compositionally biased region" description="Basic and acidic residues" evidence="8">
    <location>
        <begin position="13"/>
        <end position="29"/>
    </location>
</feature>
<dbReference type="Pfam" id="PF02133">
    <property type="entry name" value="Transp_cyt_pur"/>
    <property type="match status" value="1"/>
</dbReference>
<evidence type="ECO:0000313" key="12">
    <source>
        <dbReference type="Proteomes" id="UP001230951"/>
    </source>
</evidence>
<feature type="transmembrane region" description="Helical" evidence="9">
    <location>
        <begin position="277"/>
        <end position="297"/>
    </location>
</feature>
<dbReference type="InterPro" id="IPR001248">
    <property type="entry name" value="Pur-cyt_permease"/>
</dbReference>
<dbReference type="PANTHER" id="PTHR31806">
    <property type="entry name" value="PURINE-CYTOSINE PERMEASE FCY2-RELATED"/>
    <property type="match status" value="1"/>
</dbReference>
<comment type="subcellular location">
    <subcellularLocation>
        <location evidence="1">Membrane</location>
        <topology evidence="1">Multi-pass membrane protein</topology>
    </subcellularLocation>
</comment>
<evidence type="ECO:0000256" key="8">
    <source>
        <dbReference type="SAM" id="MobiDB-lite"/>
    </source>
</evidence>
<keyword evidence="6 7" id="KW-0472">Membrane</keyword>
<keyword evidence="4 9" id="KW-0812">Transmembrane</keyword>
<feature type="transmembrane region" description="Helical" evidence="9">
    <location>
        <begin position="203"/>
        <end position="222"/>
    </location>
</feature>
<dbReference type="Proteomes" id="UP001230951">
    <property type="component" value="Unassembled WGS sequence"/>
</dbReference>
<dbReference type="PIRSF" id="PIRSF002744">
    <property type="entry name" value="Pur-cyt_permease"/>
    <property type="match status" value="1"/>
</dbReference>
<evidence type="ECO:0000313" key="13">
    <source>
        <dbReference type="Proteomes" id="UP001242995"/>
    </source>
</evidence>
<feature type="transmembrane region" description="Helical" evidence="9">
    <location>
        <begin position="335"/>
        <end position="357"/>
    </location>
</feature>
<evidence type="ECO:0000256" key="7">
    <source>
        <dbReference type="PIRNR" id="PIRNR002744"/>
    </source>
</evidence>
<evidence type="ECO:0000313" key="11">
    <source>
        <dbReference type="EMBL" id="MDQ0182704.1"/>
    </source>
</evidence>
<dbReference type="EMBL" id="JAUSTF010000014">
    <property type="protein sequence ID" value="MDQ0182704.1"/>
    <property type="molecule type" value="Genomic_DNA"/>
</dbReference>
<organism evidence="10 13">
    <name type="scientific">Arthrobacter bambusae</name>
    <dbReference type="NCBI Taxonomy" id="1338426"/>
    <lineage>
        <taxon>Bacteria</taxon>
        <taxon>Bacillati</taxon>
        <taxon>Actinomycetota</taxon>
        <taxon>Actinomycetes</taxon>
        <taxon>Micrococcales</taxon>
        <taxon>Micrococcaceae</taxon>
        <taxon>Arthrobacter</taxon>
    </lineage>
</organism>
<name>A0AAW8DLC9_9MICC</name>
<dbReference type="InterPro" id="IPR026030">
    <property type="entry name" value="Pur-cyt_permease_Fcy2/21/22"/>
</dbReference>
<protein>
    <submittedName>
        <fullName evidence="10">NCS1 family nucleobase:cation symporter-1</fullName>
    </submittedName>
</protein>
<dbReference type="RefSeq" id="WP_306963753.1">
    <property type="nucleotide sequence ID" value="NZ_JAUSRG010000018.1"/>
</dbReference>
<reference evidence="10 12" key="1">
    <citation type="submission" date="2023-07" db="EMBL/GenBank/DDBJ databases">
        <title>Sorghum-associated microbial communities from plants grown in Nebraska, USA.</title>
        <authorList>
            <person name="Schachtman D."/>
        </authorList>
    </citation>
    <scope>NUCLEOTIDE SEQUENCE</scope>
    <source>
        <strain evidence="10">DS1006</strain>
        <strain evidence="11 12">DS1016</strain>
    </source>
</reference>
<feature type="transmembrane region" description="Helical" evidence="9">
    <location>
        <begin position="442"/>
        <end position="459"/>
    </location>
</feature>
<keyword evidence="5 9" id="KW-1133">Transmembrane helix</keyword>
<evidence type="ECO:0000256" key="4">
    <source>
        <dbReference type="ARBA" id="ARBA00022692"/>
    </source>
</evidence>